<dbReference type="Proteomes" id="UP001652624">
    <property type="component" value="Chromosome 4"/>
</dbReference>
<accession>A0A1S2ZHF6</accession>
<keyword evidence="5" id="KW-1015">Disulfide bond</keyword>
<dbReference type="PANTHER" id="PTHR23414:SF2">
    <property type="entry name" value="PROTEIN ADM2"/>
    <property type="match status" value="1"/>
</dbReference>
<evidence type="ECO:0000256" key="6">
    <source>
        <dbReference type="SAM" id="MobiDB-lite"/>
    </source>
</evidence>
<feature type="region of interest" description="Disordered" evidence="6">
    <location>
        <begin position="24"/>
        <end position="46"/>
    </location>
</feature>
<organism evidence="8 9">
    <name type="scientific">Erinaceus europaeus</name>
    <name type="common">Western European hedgehog</name>
    <dbReference type="NCBI Taxonomy" id="9365"/>
    <lineage>
        <taxon>Eukaryota</taxon>
        <taxon>Metazoa</taxon>
        <taxon>Chordata</taxon>
        <taxon>Craniata</taxon>
        <taxon>Vertebrata</taxon>
        <taxon>Euteleostomi</taxon>
        <taxon>Mammalia</taxon>
        <taxon>Eutheria</taxon>
        <taxon>Laurasiatheria</taxon>
        <taxon>Eulipotyphla</taxon>
        <taxon>Erinaceidae</taxon>
        <taxon>Erinaceinae</taxon>
        <taxon>Erinaceus</taxon>
    </lineage>
</organism>
<dbReference type="GO" id="GO:0010460">
    <property type="term" value="P:positive regulation of heart rate"/>
    <property type="evidence" value="ECO:0007669"/>
    <property type="project" value="TreeGrafter"/>
</dbReference>
<name>A0A1S2ZHF6_ERIEU</name>
<evidence type="ECO:0000313" key="9">
    <source>
        <dbReference type="RefSeq" id="XP_007519434.1"/>
    </source>
</evidence>
<evidence type="ECO:0000256" key="3">
    <source>
        <dbReference type="ARBA" id="ARBA00022525"/>
    </source>
</evidence>
<evidence type="ECO:0000256" key="5">
    <source>
        <dbReference type="ARBA" id="ARBA00023157"/>
    </source>
</evidence>
<evidence type="ECO:0000256" key="4">
    <source>
        <dbReference type="ARBA" id="ARBA00022729"/>
    </source>
</evidence>
<evidence type="ECO:0000256" key="7">
    <source>
        <dbReference type="SAM" id="SignalP"/>
    </source>
</evidence>
<dbReference type="STRING" id="9365.ENSEEUP00000013691"/>
<dbReference type="RefSeq" id="XP_007519434.1">
    <property type="nucleotide sequence ID" value="XM_007519372.3"/>
</dbReference>
<gene>
    <name evidence="9" type="primary">ADM2</name>
</gene>
<feature type="compositionally biased region" description="Basic residues" evidence="6">
    <location>
        <begin position="80"/>
        <end position="89"/>
    </location>
</feature>
<sequence length="137" mass="15145">MARLTLACISLFYLQLPATLSSGLPGPPSRHREPSAQRPSSHLQLRHPAPQPVVWKLRKILQSQRSFIPSPAMGHPLRNGPRRHSGHHRPRAQLLRVGCALGTCQVQNLSHRLWQLFGSAGPRDSVPVDPSSPHSYG</sequence>
<dbReference type="GO" id="GO:0005576">
    <property type="term" value="C:extracellular region"/>
    <property type="evidence" value="ECO:0007669"/>
    <property type="project" value="UniProtKB-SubCell"/>
</dbReference>
<keyword evidence="3" id="KW-0964">Secreted</keyword>
<proteinExistence type="inferred from homology"/>
<evidence type="ECO:0000256" key="2">
    <source>
        <dbReference type="ARBA" id="ARBA00010575"/>
    </source>
</evidence>
<evidence type="ECO:0000313" key="8">
    <source>
        <dbReference type="Proteomes" id="UP001652624"/>
    </source>
</evidence>
<feature type="signal peptide" evidence="7">
    <location>
        <begin position="1"/>
        <end position="23"/>
    </location>
</feature>
<dbReference type="AlphaFoldDB" id="A0A1S2ZHF6"/>
<feature type="chain" id="PRO_5010167983" evidence="7">
    <location>
        <begin position="24"/>
        <end position="137"/>
    </location>
</feature>
<dbReference type="InParanoid" id="A0A1S2ZHF6"/>
<dbReference type="InterPro" id="IPR051665">
    <property type="entry name" value="Adrenomedullin-reg_peptide"/>
</dbReference>
<dbReference type="GO" id="GO:0003073">
    <property type="term" value="P:regulation of systemic arterial blood pressure"/>
    <property type="evidence" value="ECO:0007669"/>
    <property type="project" value="TreeGrafter"/>
</dbReference>
<feature type="region of interest" description="Disordered" evidence="6">
    <location>
        <begin position="68"/>
        <end position="89"/>
    </location>
</feature>
<dbReference type="GO" id="GO:0007189">
    <property type="term" value="P:adenylate cyclase-activating G protein-coupled receptor signaling pathway"/>
    <property type="evidence" value="ECO:0007669"/>
    <property type="project" value="TreeGrafter"/>
</dbReference>
<reference evidence="9" key="1">
    <citation type="submission" date="2025-08" db="UniProtKB">
        <authorList>
            <consortium name="RefSeq"/>
        </authorList>
    </citation>
    <scope>IDENTIFICATION</scope>
</reference>
<dbReference type="GeneID" id="103110194"/>
<comment type="similarity">
    <text evidence="2">Belongs to the adrenomedullin family.</text>
</comment>
<comment type="subcellular location">
    <subcellularLocation>
        <location evidence="1">Secreted</location>
    </subcellularLocation>
</comment>
<dbReference type="CTD" id="79924"/>
<keyword evidence="8" id="KW-1185">Reference proteome</keyword>
<dbReference type="eggNOG" id="ENOG502S7F2">
    <property type="taxonomic scope" value="Eukaryota"/>
</dbReference>
<protein>
    <submittedName>
        <fullName evidence="9">Protein ADM2</fullName>
    </submittedName>
</protein>
<keyword evidence="4 7" id="KW-0732">Signal</keyword>
<evidence type="ECO:0000256" key="1">
    <source>
        <dbReference type="ARBA" id="ARBA00004613"/>
    </source>
</evidence>
<dbReference type="OrthoDB" id="74314at2759"/>
<dbReference type="PANTHER" id="PTHR23414">
    <property type="entry name" value="ADRENOMEDULLIN, ADM"/>
    <property type="match status" value="1"/>
</dbReference>